<accession>A0ABV6VIX4</accession>
<dbReference type="InterPro" id="IPR050266">
    <property type="entry name" value="AB_hydrolase_sf"/>
</dbReference>
<dbReference type="EMBL" id="JBHEZX010000017">
    <property type="protein sequence ID" value="MFC1413542.1"/>
    <property type="molecule type" value="Genomic_DNA"/>
</dbReference>
<dbReference type="PRINTS" id="PR00111">
    <property type="entry name" value="ABHYDROLASE"/>
</dbReference>
<dbReference type="GO" id="GO:0016787">
    <property type="term" value="F:hydrolase activity"/>
    <property type="evidence" value="ECO:0007669"/>
    <property type="project" value="UniProtKB-KW"/>
</dbReference>
<evidence type="ECO:0000313" key="3">
    <source>
        <dbReference type="Proteomes" id="UP001592582"/>
    </source>
</evidence>
<gene>
    <name evidence="2" type="ORF">ACEZDG_30205</name>
</gene>
<proteinExistence type="predicted"/>
<dbReference type="PANTHER" id="PTHR43798">
    <property type="entry name" value="MONOACYLGLYCEROL LIPASE"/>
    <property type="match status" value="1"/>
</dbReference>
<reference evidence="2 3" key="1">
    <citation type="submission" date="2024-09" db="EMBL/GenBank/DDBJ databases">
        <authorList>
            <person name="Lee S.D."/>
        </authorList>
    </citation>
    <scope>NUCLEOTIDE SEQUENCE [LARGE SCALE GENOMIC DNA]</scope>
    <source>
        <strain evidence="2 3">N1-1</strain>
    </source>
</reference>
<organism evidence="2 3">
    <name type="scientific">Streptacidiphilus alkalitolerans</name>
    <dbReference type="NCBI Taxonomy" id="3342712"/>
    <lineage>
        <taxon>Bacteria</taxon>
        <taxon>Bacillati</taxon>
        <taxon>Actinomycetota</taxon>
        <taxon>Actinomycetes</taxon>
        <taxon>Kitasatosporales</taxon>
        <taxon>Streptomycetaceae</taxon>
        <taxon>Streptacidiphilus</taxon>
    </lineage>
</organism>
<dbReference type="PANTHER" id="PTHR43798:SF33">
    <property type="entry name" value="HYDROLASE, PUTATIVE (AFU_ORTHOLOGUE AFUA_2G14860)-RELATED"/>
    <property type="match status" value="1"/>
</dbReference>
<name>A0ABV6VIX4_9ACTN</name>
<keyword evidence="2" id="KW-0378">Hydrolase</keyword>
<dbReference type="InterPro" id="IPR029058">
    <property type="entry name" value="AB_hydrolase_fold"/>
</dbReference>
<dbReference type="RefSeq" id="WP_380515576.1">
    <property type="nucleotide sequence ID" value="NZ_JBHEZX010000017.1"/>
</dbReference>
<dbReference type="InterPro" id="IPR000073">
    <property type="entry name" value="AB_hydrolase_1"/>
</dbReference>
<dbReference type="SUPFAM" id="SSF53474">
    <property type="entry name" value="alpha/beta-Hydrolases"/>
    <property type="match status" value="1"/>
</dbReference>
<evidence type="ECO:0000313" key="2">
    <source>
        <dbReference type="EMBL" id="MFC1413542.1"/>
    </source>
</evidence>
<feature type="domain" description="AB hydrolase-1" evidence="1">
    <location>
        <begin position="38"/>
        <end position="258"/>
    </location>
</feature>
<dbReference type="Gene3D" id="3.40.50.1820">
    <property type="entry name" value="alpha/beta hydrolase"/>
    <property type="match status" value="1"/>
</dbReference>
<keyword evidence="3" id="KW-1185">Reference proteome</keyword>
<dbReference type="Proteomes" id="UP001592582">
    <property type="component" value="Unassembled WGS sequence"/>
</dbReference>
<sequence length="273" mass="28569">MTASAPTSTTRTITLRNGLSVTVDEYGDPAAGGGTGALVLHGGAGPRSVAGFAAALSQHAYVVVPTHPGFDGTPRPESTDSIADLAVAYLDLIDELNLHAVMVLGSSIGGWIATEMGLRDNRARISALILLAATGVKPEAPLEIADPAKLGPVRTGELAFHKPELRLNPATLSEQQKAGMAANQRTQAIYAAVSYDPKLQGRLHRIAVPVLVLAGEQDGIVPLAYERALADSFPRATFRSIAEAGHFPHIEQPGSVFEAIGDFVDNEVKPDGE</sequence>
<dbReference type="Pfam" id="PF12697">
    <property type="entry name" value="Abhydrolase_6"/>
    <property type="match status" value="1"/>
</dbReference>
<evidence type="ECO:0000259" key="1">
    <source>
        <dbReference type="Pfam" id="PF12697"/>
    </source>
</evidence>
<comment type="caution">
    <text evidence="2">The sequence shown here is derived from an EMBL/GenBank/DDBJ whole genome shotgun (WGS) entry which is preliminary data.</text>
</comment>
<protein>
    <submittedName>
        <fullName evidence="2">Alpha/beta fold hydrolase</fullName>
    </submittedName>
</protein>